<dbReference type="AlphaFoldDB" id="A0A9W9ACU5"/>
<dbReference type="GO" id="GO:0003723">
    <property type="term" value="F:RNA binding"/>
    <property type="evidence" value="ECO:0007669"/>
    <property type="project" value="TreeGrafter"/>
</dbReference>
<evidence type="ECO:0000313" key="3">
    <source>
        <dbReference type="Proteomes" id="UP001150266"/>
    </source>
</evidence>
<dbReference type="PANTHER" id="PTHR15633">
    <property type="entry name" value="NUCLEOLAR PROTEIN 11"/>
    <property type="match status" value="1"/>
</dbReference>
<dbReference type="EMBL" id="JAOTPV010000008">
    <property type="protein sequence ID" value="KAJ4479070.1"/>
    <property type="molecule type" value="Genomic_DNA"/>
</dbReference>
<sequence length="787" mass="86327">MEASVGEPFILSSYTTTKKASKSSKSSGKLPSVFASHHRAGGSSEGHVTVAVQSDGVHVLDLSTLHPIISHTLGPTTTFACPSVTRSELHGANHVCTTYAAISSSPDISEDEHNRTIWMWKEDLSSSVADRAAQKKKVVALPHSISGLYIDEELPSRVLVTSLQGDMTILHGDLQIQATHTSKCESLRTFVLSQKKCAFLSSEYVRRAAVIAISLVSSNGNVRIQVLAVDSEDQFHELGDIELPVKSEAFCDISFDGTGFFSILLKNGTWSSFELKSTNDSIYLNSLESIQLTSLSFITTSNDAETSVVSLGSSHVLLAGFTGSASSREIVVLFWDLSFSVLLASRTLPLPPNLHSDKVSITLVSAPSSSNILLLLSPTSSNSDRRQSQSHSPSSSSVWVVPVTVPPSSSIASAIGRAAAAMPWLAVADRDDDPYDTEKTKLLRDMRSAMDRNRPENANDVFFEWETQAVSRDSSSKDEVPHATPLYGYNFTKEILDIVLQPSKPPKTPYSSKIIQHLLGKKVISTGMVEAGLLSALRLRNDWKSICAALTRVSDLQEIEIVECLCYVLARYRQARRGVSVDAMQVDSAPNMEDDTPTLQAFLRLVLGYNLSLIPLRVAFRRYLSDVDDVVCLLEVLDAWVGQWAGRDTRLLPSNRMLKKNELGVLIMKSESQEGQTDIPSMLQITSFLQCLIDTSFLNLIQTPSAHRILRRIQSHIDPEIKHIDQTEQLRGPLEIFAKAQAKAIKEAKAASEGVKVPPSDLRQRKKLLREQAGAVIGLYQLEELTL</sequence>
<dbReference type="GO" id="GO:0005730">
    <property type="term" value="C:nucleolus"/>
    <property type="evidence" value="ECO:0007669"/>
    <property type="project" value="TreeGrafter"/>
</dbReference>
<accession>A0A9W9ACU5</accession>
<proteinExistence type="predicted"/>
<dbReference type="Proteomes" id="UP001150266">
    <property type="component" value="Unassembled WGS sequence"/>
</dbReference>
<feature type="compositionally biased region" description="Low complexity" evidence="1">
    <location>
        <begin position="20"/>
        <end position="29"/>
    </location>
</feature>
<gene>
    <name evidence="2" type="ORF">J3R30DRAFT_3473899</name>
</gene>
<comment type="caution">
    <text evidence="2">The sequence shown here is derived from an EMBL/GenBank/DDBJ whole genome shotgun (WGS) entry which is preliminary data.</text>
</comment>
<feature type="compositionally biased region" description="Low complexity" evidence="1">
    <location>
        <begin position="389"/>
        <end position="398"/>
    </location>
</feature>
<reference evidence="2" key="1">
    <citation type="submission" date="2022-08" db="EMBL/GenBank/DDBJ databases">
        <title>A Global Phylogenomic Analysis of the Shiitake Genus Lentinula.</title>
        <authorList>
            <consortium name="DOE Joint Genome Institute"/>
            <person name="Sierra-Patev S."/>
            <person name="Min B."/>
            <person name="Naranjo-Ortiz M."/>
            <person name="Looney B."/>
            <person name="Konkel Z."/>
            <person name="Slot J.C."/>
            <person name="Sakamoto Y."/>
            <person name="Steenwyk J.L."/>
            <person name="Rokas A."/>
            <person name="Carro J."/>
            <person name="Camarero S."/>
            <person name="Ferreira P."/>
            <person name="Molpeceres G."/>
            <person name="Ruiz-Duenas F.J."/>
            <person name="Serrano A."/>
            <person name="Henrissat B."/>
            <person name="Drula E."/>
            <person name="Hughes K.W."/>
            <person name="Mata J.L."/>
            <person name="Ishikawa N.K."/>
            <person name="Vargas-Isla R."/>
            <person name="Ushijima S."/>
            <person name="Smith C.A."/>
            <person name="Ahrendt S."/>
            <person name="Andreopoulos W."/>
            <person name="He G."/>
            <person name="Labutti K."/>
            <person name="Lipzen A."/>
            <person name="Ng V."/>
            <person name="Riley R."/>
            <person name="Sandor L."/>
            <person name="Barry K."/>
            <person name="Martinez A.T."/>
            <person name="Xiao Y."/>
            <person name="Gibbons J.G."/>
            <person name="Terashima K."/>
            <person name="Grigoriev I.V."/>
            <person name="Hibbett D.S."/>
        </authorList>
    </citation>
    <scope>NUCLEOTIDE SEQUENCE</scope>
    <source>
        <strain evidence="2">JLM2183</strain>
    </source>
</reference>
<evidence type="ECO:0000256" key="1">
    <source>
        <dbReference type="SAM" id="MobiDB-lite"/>
    </source>
</evidence>
<feature type="region of interest" description="Disordered" evidence="1">
    <location>
        <begin position="20"/>
        <end position="41"/>
    </location>
</feature>
<keyword evidence="3" id="KW-1185">Reference proteome</keyword>
<organism evidence="2 3">
    <name type="scientific">Lentinula aciculospora</name>
    <dbReference type="NCBI Taxonomy" id="153920"/>
    <lineage>
        <taxon>Eukaryota</taxon>
        <taxon>Fungi</taxon>
        <taxon>Dikarya</taxon>
        <taxon>Basidiomycota</taxon>
        <taxon>Agaricomycotina</taxon>
        <taxon>Agaricomycetes</taxon>
        <taxon>Agaricomycetidae</taxon>
        <taxon>Agaricales</taxon>
        <taxon>Marasmiineae</taxon>
        <taxon>Omphalotaceae</taxon>
        <taxon>Lentinula</taxon>
    </lineage>
</organism>
<protein>
    <submittedName>
        <fullName evidence="2">Uncharacterized protein</fullName>
    </submittedName>
</protein>
<name>A0A9W9ACU5_9AGAR</name>
<evidence type="ECO:0000313" key="2">
    <source>
        <dbReference type="EMBL" id="KAJ4479070.1"/>
    </source>
</evidence>
<dbReference type="InterPro" id="IPR042859">
    <property type="entry name" value="NOL11"/>
</dbReference>
<feature type="region of interest" description="Disordered" evidence="1">
    <location>
        <begin position="379"/>
        <end position="398"/>
    </location>
</feature>
<dbReference type="OrthoDB" id="4349954at2759"/>
<dbReference type="PANTHER" id="PTHR15633:SF2">
    <property type="entry name" value="NUCLEOLAR PROTEIN 11"/>
    <property type="match status" value="1"/>
</dbReference>
<dbReference type="GO" id="GO:0030490">
    <property type="term" value="P:maturation of SSU-rRNA"/>
    <property type="evidence" value="ECO:0007669"/>
    <property type="project" value="InterPro"/>
</dbReference>